<sequence>MSVTAWQFVSPEGTRTKWVPIEEDLVRTKFKTSCDLAVSSTRHHNTSNTPLQTTVKSQYRSIFLLITLHLSVHPFQTTSSIVSDVIATSDIQDLFTDAIFVVYQIEPIDFRPPSPIVIPGPVSSGVYIMPLTPLSLIPTITWIECDLDSFSTDLARIFVSGTGFLLGTYFTTFSDGTQNQYAVQISVEDYGIWTLSSDVIPISVEPSDTDLVYDTVYSDFKIYWNGVRLVTEVTSFTAPSASPFICVTGVSYLQMTVTSFHLEFMTNRPFSGKFEVTFIGVAGKTWAGS</sequence>
<protein>
    <submittedName>
        <fullName evidence="1">Uncharacterized protein</fullName>
    </submittedName>
</protein>
<gene>
    <name evidence="1" type="ORF">BLNAU_20306</name>
</gene>
<proteinExistence type="predicted"/>
<comment type="caution">
    <text evidence="1">The sequence shown here is derived from an EMBL/GenBank/DDBJ whole genome shotgun (WGS) entry which is preliminary data.</text>
</comment>
<keyword evidence="2" id="KW-1185">Reference proteome</keyword>
<organism evidence="1 2">
    <name type="scientific">Blattamonas nauphoetae</name>
    <dbReference type="NCBI Taxonomy" id="2049346"/>
    <lineage>
        <taxon>Eukaryota</taxon>
        <taxon>Metamonada</taxon>
        <taxon>Preaxostyla</taxon>
        <taxon>Oxymonadida</taxon>
        <taxon>Blattamonas</taxon>
    </lineage>
</organism>
<dbReference type="EMBL" id="JARBJD010000285">
    <property type="protein sequence ID" value="KAK2944773.1"/>
    <property type="molecule type" value="Genomic_DNA"/>
</dbReference>
<name>A0ABQ9WZM7_9EUKA</name>
<accession>A0ABQ9WZM7</accession>
<reference evidence="1 2" key="1">
    <citation type="journal article" date="2022" name="bioRxiv">
        <title>Genomics of Preaxostyla Flagellates Illuminates Evolutionary Transitions and the Path Towards Mitochondrial Loss.</title>
        <authorList>
            <person name="Novak L.V.F."/>
            <person name="Treitli S.C."/>
            <person name="Pyrih J."/>
            <person name="Halakuc P."/>
            <person name="Pipaliya S.V."/>
            <person name="Vacek V."/>
            <person name="Brzon O."/>
            <person name="Soukal P."/>
            <person name="Eme L."/>
            <person name="Dacks J.B."/>
            <person name="Karnkowska A."/>
            <person name="Elias M."/>
            <person name="Hampl V."/>
        </authorList>
    </citation>
    <scope>NUCLEOTIDE SEQUENCE [LARGE SCALE GENOMIC DNA]</scope>
    <source>
        <strain evidence="1">NAU3</strain>
        <tissue evidence="1">Gut</tissue>
    </source>
</reference>
<evidence type="ECO:0000313" key="1">
    <source>
        <dbReference type="EMBL" id="KAK2944773.1"/>
    </source>
</evidence>
<dbReference type="Proteomes" id="UP001281761">
    <property type="component" value="Unassembled WGS sequence"/>
</dbReference>
<evidence type="ECO:0000313" key="2">
    <source>
        <dbReference type="Proteomes" id="UP001281761"/>
    </source>
</evidence>